<protein>
    <recommendedName>
        <fullName evidence="2">Solute-binding protein family 3/N-terminal domain-containing protein</fullName>
    </recommendedName>
</protein>
<evidence type="ECO:0000259" key="2">
    <source>
        <dbReference type="Pfam" id="PF00497"/>
    </source>
</evidence>
<dbReference type="AlphaFoldDB" id="A0A381XEH0"/>
<feature type="domain" description="Solute-binding protein family 3/N-terminal" evidence="2">
    <location>
        <begin position="38"/>
        <end position="134"/>
    </location>
</feature>
<dbReference type="EMBL" id="UINC01014715">
    <property type="protein sequence ID" value="SVA62567.1"/>
    <property type="molecule type" value="Genomic_DNA"/>
</dbReference>
<reference evidence="3" key="1">
    <citation type="submission" date="2018-05" db="EMBL/GenBank/DDBJ databases">
        <authorList>
            <person name="Lanie J.A."/>
            <person name="Ng W.-L."/>
            <person name="Kazmierczak K.M."/>
            <person name="Andrzejewski T.M."/>
            <person name="Davidsen T.M."/>
            <person name="Wayne K.J."/>
            <person name="Tettelin H."/>
            <person name="Glass J.I."/>
            <person name="Rusch D."/>
            <person name="Podicherti R."/>
            <person name="Tsui H.-C.T."/>
            <person name="Winkler M.E."/>
        </authorList>
    </citation>
    <scope>NUCLEOTIDE SEQUENCE</scope>
</reference>
<gene>
    <name evidence="3" type="ORF">METZ01_LOCUS115421</name>
</gene>
<name>A0A381XEH0_9ZZZZ</name>
<sequence>MLSYRIKSALIVSSVLLLSHDICAQESRLDRITQVGEIRIGTTGDFRPFSYWNPDSMAFEGMDIEAARLLGQALGVTVRFVPTTWSTLKEGILQDRYDLAMGGITRTLNRLKAVGMTRPYLTVGKVPLIRKADRARFQSLEDIDRPGVRIGVNPGGTNERFVRSHIEQAVVVVIEKNLDI</sequence>
<evidence type="ECO:0000313" key="3">
    <source>
        <dbReference type="EMBL" id="SVA62567.1"/>
    </source>
</evidence>
<dbReference type="Pfam" id="PF00497">
    <property type="entry name" value="SBP_bac_3"/>
    <property type="match status" value="1"/>
</dbReference>
<dbReference type="Gene3D" id="3.40.190.10">
    <property type="entry name" value="Periplasmic binding protein-like II"/>
    <property type="match status" value="2"/>
</dbReference>
<accession>A0A381XEH0</accession>
<keyword evidence="1" id="KW-0732">Signal</keyword>
<dbReference type="PANTHER" id="PTHR35936">
    <property type="entry name" value="MEMBRANE-BOUND LYTIC MUREIN TRANSGLYCOSYLASE F"/>
    <property type="match status" value="1"/>
</dbReference>
<proteinExistence type="predicted"/>
<feature type="non-terminal residue" evidence="3">
    <location>
        <position position="180"/>
    </location>
</feature>
<dbReference type="PANTHER" id="PTHR35936:SF19">
    <property type="entry name" value="AMINO-ACID-BINDING PROTEIN YXEM-RELATED"/>
    <property type="match status" value="1"/>
</dbReference>
<dbReference type="InterPro" id="IPR001638">
    <property type="entry name" value="Solute-binding_3/MltF_N"/>
</dbReference>
<organism evidence="3">
    <name type="scientific">marine metagenome</name>
    <dbReference type="NCBI Taxonomy" id="408172"/>
    <lineage>
        <taxon>unclassified sequences</taxon>
        <taxon>metagenomes</taxon>
        <taxon>ecological metagenomes</taxon>
    </lineage>
</organism>
<dbReference type="SUPFAM" id="SSF53850">
    <property type="entry name" value="Periplasmic binding protein-like II"/>
    <property type="match status" value="1"/>
</dbReference>
<evidence type="ECO:0000256" key="1">
    <source>
        <dbReference type="ARBA" id="ARBA00022729"/>
    </source>
</evidence>